<protein>
    <submittedName>
        <fullName evidence="1">Uncharacterized protein</fullName>
    </submittedName>
</protein>
<dbReference type="AlphaFoldDB" id="A0ABD3EFD2"/>
<sequence length="77" mass="9235">MRHMFEIIKLDIVDSFEKAFNMGKPYSDDDIDVVRRQWAECFMEYRQRRVDDSGDTFFGWLSRRDSMTTASGCYVFD</sequence>
<gene>
    <name evidence="1" type="ORF">CASFOL_004852</name>
</gene>
<evidence type="ECO:0000313" key="1">
    <source>
        <dbReference type="EMBL" id="KAL3651850.1"/>
    </source>
</evidence>
<name>A0ABD3EFD2_9LAMI</name>
<organism evidence="1 2">
    <name type="scientific">Castilleja foliolosa</name>
    <dbReference type="NCBI Taxonomy" id="1961234"/>
    <lineage>
        <taxon>Eukaryota</taxon>
        <taxon>Viridiplantae</taxon>
        <taxon>Streptophyta</taxon>
        <taxon>Embryophyta</taxon>
        <taxon>Tracheophyta</taxon>
        <taxon>Spermatophyta</taxon>
        <taxon>Magnoliopsida</taxon>
        <taxon>eudicotyledons</taxon>
        <taxon>Gunneridae</taxon>
        <taxon>Pentapetalae</taxon>
        <taxon>asterids</taxon>
        <taxon>lamiids</taxon>
        <taxon>Lamiales</taxon>
        <taxon>Orobanchaceae</taxon>
        <taxon>Pedicularideae</taxon>
        <taxon>Castillejinae</taxon>
        <taxon>Castilleja</taxon>
    </lineage>
</organism>
<proteinExistence type="predicted"/>
<reference evidence="2" key="1">
    <citation type="journal article" date="2024" name="IScience">
        <title>Strigolactones Initiate the Formation of Haustorium-like Structures in Castilleja.</title>
        <authorList>
            <person name="Buerger M."/>
            <person name="Peterson D."/>
            <person name="Chory J."/>
        </authorList>
    </citation>
    <scope>NUCLEOTIDE SEQUENCE [LARGE SCALE GENOMIC DNA]</scope>
</reference>
<dbReference type="Proteomes" id="UP001632038">
    <property type="component" value="Unassembled WGS sequence"/>
</dbReference>
<dbReference type="EMBL" id="JAVIJP010000006">
    <property type="protein sequence ID" value="KAL3651850.1"/>
    <property type="molecule type" value="Genomic_DNA"/>
</dbReference>
<accession>A0ABD3EFD2</accession>
<comment type="caution">
    <text evidence="1">The sequence shown here is derived from an EMBL/GenBank/DDBJ whole genome shotgun (WGS) entry which is preliminary data.</text>
</comment>
<evidence type="ECO:0000313" key="2">
    <source>
        <dbReference type="Proteomes" id="UP001632038"/>
    </source>
</evidence>
<keyword evidence="2" id="KW-1185">Reference proteome</keyword>